<gene>
    <name evidence="1" type="ORF">PLEPLA_LOCUS47763</name>
</gene>
<sequence length="155" mass="17331">MPQLRSPRPPAPPSHLLSPLFSLSTHLQDQVGAIRVRWYRDSPLDWRRHTRRPRLTVMNEPSILLIIRHSPAERGPLIKTSVGGVGVGGVPAFSNRNLLFFHSTTILSSSAVSRPDNTTLGRQQSVAPVDLDSGYRHRRGRENVVEIGQFGKLFL</sequence>
<keyword evidence="2" id="KW-1185">Reference proteome</keyword>
<evidence type="ECO:0000313" key="1">
    <source>
        <dbReference type="EMBL" id="CAB1459926.1"/>
    </source>
</evidence>
<dbReference type="AlphaFoldDB" id="A0A9N7W3T9"/>
<dbReference type="EMBL" id="CADEAL010004452">
    <property type="protein sequence ID" value="CAB1459926.1"/>
    <property type="molecule type" value="Genomic_DNA"/>
</dbReference>
<comment type="caution">
    <text evidence="1">The sequence shown here is derived from an EMBL/GenBank/DDBJ whole genome shotgun (WGS) entry which is preliminary data.</text>
</comment>
<reference evidence="1" key="1">
    <citation type="submission" date="2020-03" db="EMBL/GenBank/DDBJ databases">
        <authorList>
            <person name="Weist P."/>
        </authorList>
    </citation>
    <scope>NUCLEOTIDE SEQUENCE</scope>
</reference>
<protein>
    <submittedName>
        <fullName evidence="1">Uncharacterized protein</fullName>
    </submittedName>
</protein>
<evidence type="ECO:0000313" key="2">
    <source>
        <dbReference type="Proteomes" id="UP001153269"/>
    </source>
</evidence>
<organism evidence="1 2">
    <name type="scientific">Pleuronectes platessa</name>
    <name type="common">European plaice</name>
    <dbReference type="NCBI Taxonomy" id="8262"/>
    <lineage>
        <taxon>Eukaryota</taxon>
        <taxon>Metazoa</taxon>
        <taxon>Chordata</taxon>
        <taxon>Craniata</taxon>
        <taxon>Vertebrata</taxon>
        <taxon>Euteleostomi</taxon>
        <taxon>Actinopterygii</taxon>
        <taxon>Neopterygii</taxon>
        <taxon>Teleostei</taxon>
        <taxon>Neoteleostei</taxon>
        <taxon>Acanthomorphata</taxon>
        <taxon>Carangaria</taxon>
        <taxon>Pleuronectiformes</taxon>
        <taxon>Pleuronectoidei</taxon>
        <taxon>Pleuronectidae</taxon>
        <taxon>Pleuronectes</taxon>
    </lineage>
</organism>
<accession>A0A9N7W3T9</accession>
<proteinExistence type="predicted"/>
<dbReference type="Proteomes" id="UP001153269">
    <property type="component" value="Unassembled WGS sequence"/>
</dbReference>
<name>A0A9N7W3T9_PLEPL</name>